<reference evidence="1 2" key="1">
    <citation type="submission" date="2015-10" db="EMBL/GenBank/DDBJ databases">
        <title>The cercosporin biosynthetic gene cluster was horizontally transferred to several fungal lineages and shown to be expanded in Cercospora beticola based on microsynteny with recipient genomes.</title>
        <authorList>
            <person name="De Jonge R."/>
            <person name="Ebert M.K."/>
            <person name="Suttle J.C."/>
            <person name="Jurick Ii W.M."/>
            <person name="Secor G.A."/>
            <person name="Thomma B.P."/>
            <person name="Van De Peer Y."/>
            <person name="Bolton M.D."/>
        </authorList>
    </citation>
    <scope>NUCLEOTIDE SEQUENCE [LARGE SCALE GENOMIC DNA]</scope>
    <source>
        <strain evidence="1 2">09-40</strain>
    </source>
</reference>
<feature type="non-terminal residue" evidence="1">
    <location>
        <position position="1"/>
    </location>
</feature>
<comment type="caution">
    <text evidence="1">The sequence shown here is derived from an EMBL/GenBank/DDBJ whole genome shotgun (WGS) entry which is preliminary data.</text>
</comment>
<name>A0A2G5HB72_CERBT</name>
<dbReference type="EMBL" id="LKMD01000108">
    <property type="protein sequence ID" value="PIA89502.1"/>
    <property type="molecule type" value="Genomic_DNA"/>
</dbReference>
<gene>
    <name evidence="1" type="ORF">CB0940_07444</name>
</gene>
<sequence>LQYVFHIQHHSSDLTKNQDAVQRSHRSGNCHILSNSSSGRASTMLVRLGLPERALLRPRQHLRGCCPGKRQQTAGPLRVRPGVHRRRSKSGRFLLGWFMHRSCLRQRCGCWRASYSSTAKLSPEISESSCSVRQVEQSVEALCRDSACQTRYNHIERAVWQAITV</sequence>
<accession>A0A2G5HB72</accession>
<evidence type="ECO:0000313" key="2">
    <source>
        <dbReference type="Proteomes" id="UP000230605"/>
    </source>
</evidence>
<dbReference type="AlphaFoldDB" id="A0A2G5HB72"/>
<dbReference type="Proteomes" id="UP000230605">
    <property type="component" value="Chromosome 5"/>
</dbReference>
<organism evidence="1 2">
    <name type="scientific">Cercospora beticola</name>
    <name type="common">Sugarbeet leaf spot fungus</name>
    <dbReference type="NCBI Taxonomy" id="122368"/>
    <lineage>
        <taxon>Eukaryota</taxon>
        <taxon>Fungi</taxon>
        <taxon>Dikarya</taxon>
        <taxon>Ascomycota</taxon>
        <taxon>Pezizomycotina</taxon>
        <taxon>Dothideomycetes</taxon>
        <taxon>Dothideomycetidae</taxon>
        <taxon>Mycosphaerellales</taxon>
        <taxon>Mycosphaerellaceae</taxon>
        <taxon>Cercospora</taxon>
    </lineage>
</organism>
<proteinExistence type="predicted"/>
<evidence type="ECO:0000313" key="1">
    <source>
        <dbReference type="EMBL" id="PIA89502.1"/>
    </source>
</evidence>
<protein>
    <submittedName>
        <fullName evidence="1">Uncharacterized protein</fullName>
    </submittedName>
</protein>